<evidence type="ECO:0000313" key="3">
    <source>
        <dbReference type="Proteomes" id="UP001273350"/>
    </source>
</evidence>
<reference evidence="2 3" key="1">
    <citation type="submission" date="2023-11" db="EMBL/GenBank/DDBJ databases">
        <title>Unpublished Manusciprt.</title>
        <authorList>
            <person name="Saticioglu I.B."/>
            <person name="Ay H."/>
            <person name="Ajmi N."/>
            <person name="Altun S."/>
            <person name="Duman M."/>
        </authorList>
    </citation>
    <scope>NUCLEOTIDE SEQUENCE [LARGE SCALE GENOMIC DNA]</scope>
    <source>
        <strain evidence="2 3">Fl-318</strain>
    </source>
</reference>
<proteinExistence type="predicted"/>
<evidence type="ECO:0000259" key="1">
    <source>
        <dbReference type="PROSITE" id="PS50093"/>
    </source>
</evidence>
<dbReference type="EMBL" id="JAWXVI010000010">
    <property type="protein sequence ID" value="MDX6191539.1"/>
    <property type="molecule type" value="Genomic_DNA"/>
</dbReference>
<name>A0ABU4RG31_9FLAO</name>
<dbReference type="RefSeq" id="WP_230003783.1">
    <property type="nucleotide sequence ID" value="NZ_CP087134.1"/>
</dbReference>
<dbReference type="Proteomes" id="UP001273350">
    <property type="component" value="Unassembled WGS sequence"/>
</dbReference>
<gene>
    <name evidence="2" type="ORF">SGQ83_19450</name>
</gene>
<dbReference type="CDD" id="cd00146">
    <property type="entry name" value="PKD"/>
    <property type="match status" value="1"/>
</dbReference>
<dbReference type="InterPro" id="IPR035986">
    <property type="entry name" value="PKD_dom_sf"/>
</dbReference>
<feature type="domain" description="PKD" evidence="1">
    <location>
        <begin position="34"/>
        <end position="119"/>
    </location>
</feature>
<dbReference type="SUPFAM" id="SSF49299">
    <property type="entry name" value="PKD domain"/>
    <property type="match status" value="1"/>
</dbReference>
<keyword evidence="3" id="KW-1185">Reference proteome</keyword>
<accession>A0ABU4RG31</accession>
<dbReference type="InterPro" id="IPR013783">
    <property type="entry name" value="Ig-like_fold"/>
</dbReference>
<dbReference type="InterPro" id="IPR000601">
    <property type="entry name" value="PKD_dom"/>
</dbReference>
<sequence>MKLKSLIVVFAIVFLGFCCSKKDTEKIIDCVEESILVHITDSKDATNKKKVNFTVDYGGTYTFSYVKWDFGDGTFQEVTTKTISHIYSTAGTFAVKGTVTIKDGKRTCTSSPTRNVIVE</sequence>
<dbReference type="PROSITE" id="PS50093">
    <property type="entry name" value="PKD"/>
    <property type="match status" value="1"/>
</dbReference>
<evidence type="ECO:0000313" key="2">
    <source>
        <dbReference type="EMBL" id="MDX6191539.1"/>
    </source>
</evidence>
<organism evidence="2 3">
    <name type="scientific">Flavobacterium cupriresistens</name>
    <dbReference type="NCBI Taxonomy" id="2893885"/>
    <lineage>
        <taxon>Bacteria</taxon>
        <taxon>Pseudomonadati</taxon>
        <taxon>Bacteroidota</taxon>
        <taxon>Flavobacteriia</taxon>
        <taxon>Flavobacteriales</taxon>
        <taxon>Flavobacteriaceae</taxon>
        <taxon>Flavobacterium</taxon>
    </lineage>
</organism>
<comment type="caution">
    <text evidence="2">The sequence shown here is derived from an EMBL/GenBank/DDBJ whole genome shotgun (WGS) entry which is preliminary data.</text>
</comment>
<dbReference type="Pfam" id="PF18911">
    <property type="entry name" value="PKD_4"/>
    <property type="match status" value="1"/>
</dbReference>
<dbReference type="Gene3D" id="2.60.40.10">
    <property type="entry name" value="Immunoglobulins"/>
    <property type="match status" value="1"/>
</dbReference>
<protein>
    <submittedName>
        <fullName evidence="2">PKD domain-containing protein</fullName>
    </submittedName>
</protein>